<evidence type="ECO:0000313" key="2">
    <source>
        <dbReference type="Proteomes" id="UP000267841"/>
    </source>
</evidence>
<dbReference type="EMBL" id="RCCJ01000001">
    <property type="protein sequence ID" value="RLJ71104.1"/>
    <property type="molecule type" value="Genomic_DNA"/>
</dbReference>
<evidence type="ECO:0000313" key="1">
    <source>
        <dbReference type="EMBL" id="RLJ71104.1"/>
    </source>
</evidence>
<organism evidence="1 2">
    <name type="scientific">Hydrogenivirga caldilitoris</name>
    <dbReference type="NCBI Taxonomy" id="246264"/>
    <lineage>
        <taxon>Bacteria</taxon>
        <taxon>Pseudomonadati</taxon>
        <taxon>Aquificota</taxon>
        <taxon>Aquificia</taxon>
        <taxon>Aquificales</taxon>
        <taxon>Aquificaceae</taxon>
        <taxon>Hydrogenivirga</taxon>
    </lineage>
</organism>
<protein>
    <recommendedName>
        <fullName evidence="3">Outer membrane protein with beta-barrel domain</fullName>
    </recommendedName>
</protein>
<comment type="caution">
    <text evidence="1">The sequence shown here is derived from an EMBL/GenBank/DDBJ whole genome shotgun (WGS) entry which is preliminary data.</text>
</comment>
<sequence length="235" mass="26439">MRKIAASLLLFKFAFSLEVYLYPQYFLWKEFSPAGGKLLEESGFLLGLGLRGDVGYFTGKAELYGGTVDYDGQTQVGDPVQTDTNYIGTSLAGGMWFETGKVIRFRGEALYHFDLWVRDIESTSEAVGYSERWFFDSLDLGLKVSSGELYAFGTYRLMLRDARMQASLEGIPELRPKMGPAYELGVGMKGASYGVELVYSYVKFKRSEPEPYGSGYVLQPESEKQTLSLRLISYF</sequence>
<keyword evidence="2" id="KW-1185">Reference proteome</keyword>
<dbReference type="AlphaFoldDB" id="A0A497XS46"/>
<evidence type="ECO:0008006" key="3">
    <source>
        <dbReference type="Google" id="ProtNLM"/>
    </source>
</evidence>
<reference evidence="1 2" key="1">
    <citation type="submission" date="2018-10" db="EMBL/GenBank/DDBJ databases">
        <title>Genomic Encyclopedia of Archaeal and Bacterial Type Strains, Phase II (KMG-II): from individual species to whole genera.</title>
        <authorList>
            <person name="Goeker M."/>
        </authorList>
    </citation>
    <scope>NUCLEOTIDE SEQUENCE [LARGE SCALE GENOMIC DNA]</scope>
    <source>
        <strain evidence="1 2">DSM 16510</strain>
    </source>
</reference>
<dbReference type="OrthoDB" id="5396473at2"/>
<name>A0A497XS46_9AQUI</name>
<accession>A0A497XS46</accession>
<proteinExistence type="predicted"/>
<dbReference type="Proteomes" id="UP000267841">
    <property type="component" value="Unassembled WGS sequence"/>
</dbReference>
<dbReference type="RefSeq" id="WP_121011947.1">
    <property type="nucleotide sequence ID" value="NZ_RCCJ01000001.1"/>
</dbReference>
<gene>
    <name evidence="1" type="ORF">BCF55_1396</name>
</gene>